<accession>A0A9D1DX07</accession>
<dbReference type="EMBL" id="DVHA01000122">
    <property type="protein sequence ID" value="HIR60674.1"/>
    <property type="molecule type" value="Genomic_DNA"/>
</dbReference>
<organism evidence="2 3">
    <name type="scientific">Candidatus Faecivivens stercoravium</name>
    <dbReference type="NCBI Taxonomy" id="2840803"/>
    <lineage>
        <taxon>Bacteria</taxon>
        <taxon>Bacillati</taxon>
        <taxon>Bacillota</taxon>
        <taxon>Clostridia</taxon>
        <taxon>Eubacteriales</taxon>
        <taxon>Oscillospiraceae</taxon>
        <taxon>Oscillospiraceae incertae sedis</taxon>
        <taxon>Candidatus Faecivivens</taxon>
    </lineage>
</organism>
<feature type="transmembrane region" description="Helical" evidence="1">
    <location>
        <begin position="156"/>
        <end position="177"/>
    </location>
</feature>
<comment type="caution">
    <text evidence="2">The sequence shown here is derived from an EMBL/GenBank/DDBJ whole genome shotgun (WGS) entry which is preliminary data.</text>
</comment>
<feature type="transmembrane region" description="Helical" evidence="1">
    <location>
        <begin position="130"/>
        <end position="150"/>
    </location>
</feature>
<evidence type="ECO:0000256" key="1">
    <source>
        <dbReference type="SAM" id="Phobius"/>
    </source>
</evidence>
<protein>
    <submittedName>
        <fullName evidence="2">DUF3267 domain-containing protein</fullName>
    </submittedName>
</protein>
<keyword evidence="1" id="KW-1133">Transmembrane helix</keyword>
<reference evidence="2" key="1">
    <citation type="submission" date="2020-10" db="EMBL/GenBank/DDBJ databases">
        <authorList>
            <person name="Gilroy R."/>
        </authorList>
    </citation>
    <scope>NUCLEOTIDE SEQUENCE</scope>
    <source>
        <strain evidence="2">CHK189-12415</strain>
    </source>
</reference>
<evidence type="ECO:0000313" key="3">
    <source>
        <dbReference type="Proteomes" id="UP000824241"/>
    </source>
</evidence>
<keyword evidence="1" id="KW-0472">Membrane</keyword>
<dbReference type="Proteomes" id="UP000824241">
    <property type="component" value="Unassembled WGS sequence"/>
</dbReference>
<reference evidence="2" key="2">
    <citation type="journal article" date="2021" name="PeerJ">
        <title>Extensive microbial diversity within the chicken gut microbiome revealed by metagenomics and culture.</title>
        <authorList>
            <person name="Gilroy R."/>
            <person name="Ravi A."/>
            <person name="Getino M."/>
            <person name="Pursley I."/>
            <person name="Horton D.L."/>
            <person name="Alikhan N.F."/>
            <person name="Baker D."/>
            <person name="Gharbi K."/>
            <person name="Hall N."/>
            <person name="Watson M."/>
            <person name="Adriaenssens E.M."/>
            <person name="Foster-Nyarko E."/>
            <person name="Jarju S."/>
            <person name="Secka A."/>
            <person name="Antonio M."/>
            <person name="Oren A."/>
            <person name="Chaudhuri R.R."/>
            <person name="La Ragione R."/>
            <person name="Hildebrand F."/>
            <person name="Pallen M.J."/>
        </authorList>
    </citation>
    <scope>NUCLEOTIDE SEQUENCE</scope>
    <source>
        <strain evidence="2">CHK189-12415</strain>
    </source>
</reference>
<proteinExistence type="predicted"/>
<dbReference type="InterPro" id="IPR021683">
    <property type="entry name" value="DUF3267"/>
</dbReference>
<keyword evidence="1" id="KW-0812">Transmembrane</keyword>
<gene>
    <name evidence="2" type="ORF">IAB37_03765</name>
</gene>
<evidence type="ECO:0000313" key="2">
    <source>
        <dbReference type="EMBL" id="HIR60674.1"/>
    </source>
</evidence>
<dbReference type="Pfam" id="PF11667">
    <property type="entry name" value="DUF3267"/>
    <property type="match status" value="1"/>
</dbReference>
<dbReference type="AlphaFoldDB" id="A0A9D1DX07"/>
<feature type="transmembrane region" description="Helical" evidence="1">
    <location>
        <begin position="35"/>
        <end position="57"/>
    </location>
</feature>
<name>A0A9D1DX07_9FIRM</name>
<feature type="transmembrane region" description="Helical" evidence="1">
    <location>
        <begin position="64"/>
        <end position="86"/>
    </location>
</feature>
<sequence length="198" mass="21292">MTQKQTAREDFHAFRQRLLDAGYREKDVTFSAGRATGLGLVCALPFAALLLVVYRLALVHRAHLIDISGVSFYIALVLILALSVFAHELLHGLGWAVSSGRGWKAVRFNVSALMPSCACTVPLRRGQYLLGALLPFCILGGGSALFLAVYPGTFSVVAMLVNFIAAGGDLLIAFHVMREKGALIADHPTAAGYIAFCR</sequence>